<dbReference type="EMBL" id="PJEX01000157">
    <property type="protein sequence ID" value="TKW54063.1"/>
    <property type="molecule type" value="Genomic_DNA"/>
</dbReference>
<protein>
    <submittedName>
        <fullName evidence="1">Uncharacterized protein</fullName>
    </submittedName>
</protein>
<comment type="caution">
    <text evidence="1">The sequence shown here is derived from an EMBL/GenBank/DDBJ whole genome shotgun (WGS) entry which is preliminary data.</text>
</comment>
<keyword evidence="2" id="KW-1185">Reference proteome</keyword>
<proteinExistence type="predicted"/>
<organism evidence="1 2">
    <name type="scientific">Colletotrichum tanaceti</name>
    <dbReference type="NCBI Taxonomy" id="1306861"/>
    <lineage>
        <taxon>Eukaryota</taxon>
        <taxon>Fungi</taxon>
        <taxon>Dikarya</taxon>
        <taxon>Ascomycota</taxon>
        <taxon>Pezizomycotina</taxon>
        <taxon>Sordariomycetes</taxon>
        <taxon>Hypocreomycetidae</taxon>
        <taxon>Glomerellales</taxon>
        <taxon>Glomerellaceae</taxon>
        <taxon>Colletotrichum</taxon>
        <taxon>Colletotrichum destructivum species complex</taxon>
    </lineage>
</organism>
<dbReference type="Proteomes" id="UP000310108">
    <property type="component" value="Unassembled WGS sequence"/>
</dbReference>
<sequence>MKKRKAHLAGCMGYDPNLAAKQHQRDASPPSDVKASSYAVLLDDGNFFKDGQSSRILSF</sequence>
<reference evidence="1 2" key="1">
    <citation type="journal article" date="2019" name="PLoS ONE">
        <title>Comparative genome analysis indicates high evolutionary potential of pathogenicity genes in Colletotrichum tanaceti.</title>
        <authorList>
            <person name="Lelwala R.V."/>
            <person name="Korhonen P.K."/>
            <person name="Young N.D."/>
            <person name="Scott J.B."/>
            <person name="Ades P.A."/>
            <person name="Gasser R.B."/>
            <person name="Taylor P.W.J."/>
        </authorList>
    </citation>
    <scope>NUCLEOTIDE SEQUENCE [LARGE SCALE GENOMIC DNA]</scope>
    <source>
        <strain evidence="1">BRIP57314</strain>
    </source>
</reference>
<accession>A0A4U6XF54</accession>
<dbReference type="AlphaFoldDB" id="A0A4U6XF54"/>
<name>A0A4U6XF54_9PEZI</name>
<evidence type="ECO:0000313" key="1">
    <source>
        <dbReference type="EMBL" id="TKW54063.1"/>
    </source>
</evidence>
<evidence type="ECO:0000313" key="2">
    <source>
        <dbReference type="Proteomes" id="UP000310108"/>
    </source>
</evidence>
<gene>
    <name evidence="1" type="ORF">CTA1_809</name>
</gene>